<feature type="domain" description="CCHC-type" evidence="1">
    <location>
        <begin position="67"/>
        <end position="80"/>
    </location>
</feature>
<proteinExistence type="predicted"/>
<feature type="domain" description="CCHC-type" evidence="1">
    <location>
        <begin position="82"/>
        <end position="98"/>
    </location>
</feature>
<dbReference type="GO" id="GO:0003676">
    <property type="term" value="F:nucleic acid binding"/>
    <property type="evidence" value="ECO:0007669"/>
    <property type="project" value="InterPro"/>
</dbReference>
<dbReference type="InterPro" id="IPR001878">
    <property type="entry name" value="Znf_CCHC"/>
</dbReference>
<dbReference type="Proteomes" id="UP000694050">
    <property type="component" value="Unassembled WGS sequence"/>
</dbReference>
<protein>
    <submittedName>
        <fullName evidence="2">Cellular nucleic acid-binding protein</fullName>
    </submittedName>
</protein>
<name>A0A8J5P6J0_FUSOX</name>
<evidence type="ECO:0000313" key="2">
    <source>
        <dbReference type="EMBL" id="KAG7415783.1"/>
    </source>
</evidence>
<gene>
    <name evidence="2" type="primary">CNBP</name>
    <name evidence="2" type="ORF">Forpe1208_v006790</name>
</gene>
<reference evidence="2" key="1">
    <citation type="submission" date="2021-04" db="EMBL/GenBank/DDBJ databases">
        <title>First draft genome resource for Brassicaceae pathogens Fusarium oxysporum f. sp. raphani and Fusarium oxysporum f. sp. rapae.</title>
        <authorList>
            <person name="Asai S."/>
        </authorList>
    </citation>
    <scope>NUCLEOTIDE SEQUENCE</scope>
    <source>
        <strain evidence="2">Tf1208</strain>
    </source>
</reference>
<dbReference type="Pfam" id="PF00098">
    <property type="entry name" value="zf-CCHC"/>
    <property type="match status" value="3"/>
</dbReference>
<accession>A0A8J5P6J0</accession>
<feature type="domain" description="CCHC-type" evidence="1">
    <location>
        <begin position="37"/>
        <end position="53"/>
    </location>
</feature>
<dbReference type="GO" id="GO:0008270">
    <property type="term" value="F:zinc ion binding"/>
    <property type="evidence" value="ECO:0007669"/>
    <property type="project" value="InterPro"/>
</dbReference>
<evidence type="ECO:0000259" key="1">
    <source>
        <dbReference type="SMART" id="SM00343"/>
    </source>
</evidence>
<evidence type="ECO:0000313" key="3">
    <source>
        <dbReference type="Proteomes" id="UP000694050"/>
    </source>
</evidence>
<comment type="caution">
    <text evidence="2">The sequence shown here is derived from an EMBL/GenBank/DDBJ whole genome shotgun (WGS) entry which is preliminary data.</text>
</comment>
<organism evidence="2 3">
    <name type="scientific">Fusarium oxysporum f. sp. rapae</name>
    <dbReference type="NCBI Taxonomy" id="485398"/>
    <lineage>
        <taxon>Eukaryota</taxon>
        <taxon>Fungi</taxon>
        <taxon>Dikarya</taxon>
        <taxon>Ascomycota</taxon>
        <taxon>Pezizomycotina</taxon>
        <taxon>Sordariomycetes</taxon>
        <taxon>Hypocreomycetidae</taxon>
        <taxon>Hypocreales</taxon>
        <taxon>Nectriaceae</taxon>
        <taxon>Fusarium</taxon>
        <taxon>Fusarium oxysporum species complex</taxon>
    </lineage>
</organism>
<sequence>MPLLYGEGQQKAFGRLQEEIYKGSKSELSTPFTYQPRCFKCHGLGHYADDVDSFKCGEYGHYAKDVHCYRCGKFGHYVNEPHCYECGEYGHYANDFSRR</sequence>
<dbReference type="SMART" id="SM00343">
    <property type="entry name" value="ZnF_C2HC"/>
    <property type="match status" value="3"/>
</dbReference>
<dbReference type="AlphaFoldDB" id="A0A8J5P6J0"/>
<dbReference type="EMBL" id="JAELUQ010000004">
    <property type="protein sequence ID" value="KAG7415783.1"/>
    <property type="molecule type" value="Genomic_DNA"/>
</dbReference>